<keyword evidence="2" id="KW-0812">Transmembrane</keyword>
<evidence type="ECO:0000256" key="2">
    <source>
        <dbReference type="SAM" id="Phobius"/>
    </source>
</evidence>
<feature type="domain" description="Trichome birefringence-like C-terminal" evidence="3">
    <location>
        <begin position="365"/>
        <end position="413"/>
    </location>
</feature>
<dbReference type="PANTHER" id="PTHR32285:SF48">
    <property type="entry name" value="PROTEIN TRICHOME BIREFRINGENCE-LIKE 19"/>
    <property type="match status" value="1"/>
</dbReference>
<reference evidence="4" key="1">
    <citation type="submission" date="2020-12" db="EMBL/GenBank/DDBJ databases">
        <title>Metabolic potential, ecology and presence of endohyphal bacteria is reflected in genomic diversity of Mucoromycotina.</title>
        <authorList>
            <person name="Muszewska A."/>
            <person name="Okrasinska A."/>
            <person name="Steczkiewicz K."/>
            <person name="Drgas O."/>
            <person name="Orlowska M."/>
            <person name="Perlinska-Lenart U."/>
            <person name="Aleksandrzak-Piekarczyk T."/>
            <person name="Szatraj K."/>
            <person name="Zielenkiewicz U."/>
            <person name="Pilsyk S."/>
            <person name="Malc E."/>
            <person name="Mieczkowski P."/>
            <person name="Kruszewska J.S."/>
            <person name="Biernat P."/>
            <person name="Pawlowska J."/>
        </authorList>
    </citation>
    <scope>NUCLEOTIDE SEQUENCE</scope>
    <source>
        <strain evidence="4">CBS 226.32</strain>
    </source>
</reference>
<name>A0A8H7RBN7_9FUNG</name>
<feature type="transmembrane region" description="Helical" evidence="2">
    <location>
        <begin position="18"/>
        <end position="36"/>
    </location>
</feature>
<dbReference type="InterPro" id="IPR026057">
    <property type="entry name" value="TBL_C"/>
</dbReference>
<evidence type="ECO:0000313" key="5">
    <source>
        <dbReference type="Proteomes" id="UP000650833"/>
    </source>
</evidence>
<evidence type="ECO:0000313" key="4">
    <source>
        <dbReference type="EMBL" id="KAG2208394.1"/>
    </source>
</evidence>
<keyword evidence="5" id="KW-1185">Reference proteome</keyword>
<protein>
    <recommendedName>
        <fullName evidence="3">Trichome birefringence-like C-terminal domain-containing protein</fullName>
    </recommendedName>
</protein>
<gene>
    <name evidence="4" type="ORF">INT46_001063</name>
</gene>
<evidence type="ECO:0000256" key="1">
    <source>
        <dbReference type="ARBA" id="ARBA00007727"/>
    </source>
</evidence>
<dbReference type="OrthoDB" id="630188at2759"/>
<keyword evidence="2" id="KW-1133">Transmembrane helix</keyword>
<dbReference type="InterPro" id="IPR029962">
    <property type="entry name" value="TBL"/>
</dbReference>
<dbReference type="Pfam" id="PF13839">
    <property type="entry name" value="PC-Esterase"/>
    <property type="match status" value="1"/>
</dbReference>
<accession>A0A8H7RBN7</accession>
<sequence length="426" mass="48525">MSNLTDLNRWRRLGWPRIIIYILCVILVLHLFQTFATSASSSILQTTTKVEQRENADFPWYNDQHPSMASLQNSTYTTVHLTTEERDALQVSMVTKARAAASEFQYTGIPGSIMDTPSKAKKFRSLVDCWTTGTWVEDTTHYTMPHFQDPLYGSCDRKHKKSGGTSVRPAVRYAWKSQCDMINVDTQHWCQVLRGRHLLLVGDLVQYQLHELFLDTLRDGPAICFGELNCKDHTVCEEPETRLRYLRNDILSVRRKMYQNHGHPTANVIEWPFTSSSIMRGYPIVILNRAPVIESDETFIKGLVETLKIMRKGNANALILYRSTGIGHPFCDDATEPLSKPLDDNYLKMLPHGWSELERRNAIAREIVEAAGGVFIDLAKLTNVRPDGHIGGQDCLRYCIPGPLDSWAQILYQVFLGLDGHLDKQI</sequence>
<dbReference type="AlphaFoldDB" id="A0A8H7RBN7"/>
<dbReference type="PANTHER" id="PTHR32285">
    <property type="entry name" value="PROTEIN TRICHOME BIREFRINGENCE-LIKE 9-RELATED"/>
    <property type="match status" value="1"/>
</dbReference>
<evidence type="ECO:0000259" key="3">
    <source>
        <dbReference type="Pfam" id="PF13839"/>
    </source>
</evidence>
<keyword evidence="2" id="KW-0472">Membrane</keyword>
<comment type="similarity">
    <text evidence="1">Belongs to the PC-esterase family. TBL subfamily.</text>
</comment>
<comment type="caution">
    <text evidence="4">The sequence shown here is derived from an EMBL/GenBank/DDBJ whole genome shotgun (WGS) entry which is preliminary data.</text>
</comment>
<organism evidence="4 5">
    <name type="scientific">Mucor plumbeus</name>
    <dbReference type="NCBI Taxonomy" id="97098"/>
    <lineage>
        <taxon>Eukaryota</taxon>
        <taxon>Fungi</taxon>
        <taxon>Fungi incertae sedis</taxon>
        <taxon>Mucoromycota</taxon>
        <taxon>Mucoromycotina</taxon>
        <taxon>Mucoromycetes</taxon>
        <taxon>Mucorales</taxon>
        <taxon>Mucorineae</taxon>
        <taxon>Mucoraceae</taxon>
        <taxon>Mucor</taxon>
    </lineage>
</organism>
<proteinExistence type="inferred from homology"/>
<dbReference type="Proteomes" id="UP000650833">
    <property type="component" value="Unassembled WGS sequence"/>
</dbReference>
<dbReference type="GO" id="GO:0016413">
    <property type="term" value="F:O-acetyltransferase activity"/>
    <property type="evidence" value="ECO:0007669"/>
    <property type="project" value="InterPro"/>
</dbReference>
<dbReference type="EMBL" id="JAEPRC010000113">
    <property type="protein sequence ID" value="KAG2208394.1"/>
    <property type="molecule type" value="Genomic_DNA"/>
</dbReference>